<feature type="non-terminal residue" evidence="25">
    <location>
        <position position="945"/>
    </location>
</feature>
<dbReference type="PRINTS" id="PR00177">
    <property type="entry name" value="NMDARECEPTOR"/>
</dbReference>
<dbReference type="Pfam" id="PF00060">
    <property type="entry name" value="Lig_chan"/>
    <property type="match status" value="1"/>
</dbReference>
<feature type="domain" description="Ionotropic glutamate receptor L-glutamate and glycine-binding" evidence="24">
    <location>
        <begin position="434"/>
        <end position="498"/>
    </location>
</feature>
<dbReference type="InterPro" id="IPR001320">
    <property type="entry name" value="Iontro_rcpt_C"/>
</dbReference>
<evidence type="ECO:0000256" key="5">
    <source>
        <dbReference type="ARBA" id="ARBA00022729"/>
    </source>
</evidence>
<evidence type="ECO:0000256" key="11">
    <source>
        <dbReference type="ARBA" id="ARBA00023170"/>
    </source>
</evidence>
<dbReference type="GO" id="GO:0038023">
    <property type="term" value="F:signaling receptor activity"/>
    <property type="evidence" value="ECO:0007669"/>
    <property type="project" value="InterPro"/>
</dbReference>
<evidence type="ECO:0000256" key="19">
    <source>
        <dbReference type="PIRSR" id="PIRSR601508-2"/>
    </source>
</evidence>
<dbReference type="Gene3D" id="3.40.190.10">
    <property type="entry name" value="Periplasmic binding protein-like II"/>
    <property type="match status" value="1"/>
</dbReference>
<evidence type="ECO:0000256" key="1">
    <source>
        <dbReference type="ARBA" id="ARBA00022448"/>
    </source>
</evidence>
<evidence type="ECO:0000256" key="2">
    <source>
        <dbReference type="ARBA" id="ARBA00022475"/>
    </source>
</evidence>
<evidence type="ECO:0000256" key="7">
    <source>
        <dbReference type="ARBA" id="ARBA00023018"/>
    </source>
</evidence>
<evidence type="ECO:0000256" key="22">
    <source>
        <dbReference type="SAM" id="MobiDB-lite"/>
    </source>
</evidence>
<dbReference type="CDD" id="cd06382">
    <property type="entry name" value="PBP1_iGluR_Kainate"/>
    <property type="match status" value="1"/>
</dbReference>
<dbReference type="GO" id="GO:0045211">
    <property type="term" value="C:postsynaptic membrane"/>
    <property type="evidence" value="ECO:0007669"/>
    <property type="project" value="UniProtKB-SubCell"/>
</dbReference>
<feature type="binding site" evidence="18">
    <location>
        <position position="507"/>
    </location>
    <ligand>
        <name>L-glutamate</name>
        <dbReference type="ChEBI" id="CHEBI:29985"/>
    </ligand>
</feature>
<dbReference type="InterPro" id="IPR019594">
    <property type="entry name" value="Glu/Gly-bd"/>
</dbReference>
<dbReference type="PANTHER" id="PTHR18966">
    <property type="entry name" value="IONOTROPIC GLUTAMATE RECEPTOR"/>
    <property type="match status" value="1"/>
</dbReference>
<dbReference type="Gene3D" id="1.10.287.70">
    <property type="match status" value="1"/>
</dbReference>
<keyword evidence="12" id="KW-0325">Glycoprotein</keyword>
<feature type="binding site" evidence="18">
    <location>
        <position position="729"/>
    </location>
    <ligand>
        <name>L-glutamate</name>
        <dbReference type="ChEBI" id="CHEBI:29985"/>
    </ligand>
</feature>
<accession>A0A7L1E9H0</accession>
<keyword evidence="15 21" id="KW-0407">Ion channel</keyword>
<dbReference type="InterPro" id="IPR028082">
    <property type="entry name" value="Peripla_BP_I"/>
</dbReference>
<feature type="transmembrane region" description="Helical" evidence="21">
    <location>
        <begin position="811"/>
        <end position="835"/>
    </location>
</feature>
<dbReference type="AlphaFoldDB" id="A0A7L1E9H0"/>
<feature type="non-terminal residue" evidence="25">
    <location>
        <position position="1"/>
    </location>
</feature>
<sequence length="945" mass="106164">SSVSVPTGGIFETVENEPVNIEELAFKFAVSNINRNRTLMPNTTLTYDIQRINLFDSFEASRRACDQLALGVAALFGPAHSSSVSAVQSICNALEVPHIQTRWKHPAADSRDAFYINLYPDYGAISRAVLDLVLYFNWRVVTVVYEDSTGLIRLQELIKAPSRYNIKIKIRQLPPGNKDARPLLKEMKKGKEFYVIFDCSHETAAEILKQILSMGMMTEYYHYFFTTLDLFALDLEPYRYSGVNMTGFRLLNIENPQVSAVVDRWSMERLQAPPRPETGLLDGVMTTQAALMYDAVFVLAVASQRAAQMTVSSLQCHRHKPWRFGPRFMNLIKEASRCLCPQARWEGLTGRITLNKTDGLRKDFDLDIISLKEEGTEKAAGEGSNHLYKVWKKIGVWNSYSGLNMTDSNKDRSTNITDSLANRTLIVTTILEDPYVMYKKSDKPLYGNDRFEGYCLDLLKELSNILGFIYEVKLVSDGKYGAQNDKGEWNGMVKELIDHKADLAVAPLTITYVREKVIDFSKPFMTLGISILYRKPNGTNPGVFSFLNPLSPDIWMYVLLACLGVSCVLFVIARFTPYEWYNPHPCNPDSDVVENNFTLLNSFWFGVGALMQQGSELMPKALSTRIVGGIWWFFTLIIISSYTANLAAFLTVERMESPIDSADDLAKQTKIEYGAVRDGSTMTFFKKSKISTYEKMWAFMSSRQQTALVKNNDEGIQRVLTTDYALLMESTSIEYVTQRNCNLTQIGGLIDSKGYGVGTPIGSPYRDKITIAILQLQEEGKLHMMKEKWWRGNGCPEEDSKEASALGVENIGGIFIVLAAGLVLSVFVAIGEFIYKSRKNSDIEQVGAAPALPWALQGRLCRGGHCTSLHCSTGHCTSLHCTSLHCTSLHCTFPCLSFNAIMEELGISLKQQKKLKKRSRAKGRSSFPSILSCQQRRTPRKDSMA</sequence>
<evidence type="ECO:0000313" key="25">
    <source>
        <dbReference type="EMBL" id="NXM86126.1"/>
    </source>
</evidence>
<evidence type="ECO:0000256" key="21">
    <source>
        <dbReference type="RuleBase" id="RU367118"/>
    </source>
</evidence>
<evidence type="ECO:0000256" key="4">
    <source>
        <dbReference type="ARBA" id="ARBA00022692"/>
    </source>
</evidence>
<feature type="binding site" evidence="18">
    <location>
        <position position="681"/>
    </location>
    <ligand>
        <name>L-glutamate</name>
        <dbReference type="ChEBI" id="CHEBI:29985"/>
    </ligand>
</feature>
<feature type="transmembrane region" description="Helical" evidence="21">
    <location>
        <begin position="630"/>
        <end position="652"/>
    </location>
</feature>
<comment type="subcellular location">
    <subcellularLocation>
        <location evidence="16 21">Postsynaptic cell membrane</location>
        <topology evidence="16 21">Multi-pass membrane protein</topology>
    </subcellularLocation>
</comment>
<dbReference type="Gene3D" id="3.40.50.2300">
    <property type="match status" value="2"/>
</dbReference>
<dbReference type="Pfam" id="PF10613">
    <property type="entry name" value="Lig_chan-Glu_bd"/>
    <property type="match status" value="1"/>
</dbReference>
<feature type="disulfide bond" evidence="20">
    <location>
        <begin position="65"/>
        <end position="316"/>
    </location>
</feature>
<feature type="disulfide bond" evidence="20">
    <location>
        <begin position="741"/>
        <end position="795"/>
    </location>
</feature>
<comment type="caution">
    <text evidence="25">The sequence shown here is derived from an EMBL/GenBank/DDBJ whole genome shotgun (WGS) entry which is preliminary data.</text>
</comment>
<evidence type="ECO:0000256" key="10">
    <source>
        <dbReference type="ARBA" id="ARBA00023157"/>
    </source>
</evidence>
<evidence type="ECO:0000256" key="17">
    <source>
        <dbReference type="ARBA" id="ARBA00036634"/>
    </source>
</evidence>
<dbReference type="SMART" id="SM00918">
    <property type="entry name" value="Lig_chan-Glu_bd"/>
    <property type="match status" value="1"/>
</dbReference>
<evidence type="ECO:0000256" key="18">
    <source>
        <dbReference type="PIRSR" id="PIRSR601508-1"/>
    </source>
</evidence>
<keyword evidence="14 21" id="KW-1071">Ligand-gated ion channel</keyword>
<keyword evidence="26" id="KW-1185">Reference proteome</keyword>
<keyword evidence="3" id="KW-0597">Phosphoprotein</keyword>
<dbReference type="FunFam" id="3.40.50.2300:FF:000010">
    <property type="entry name" value="Glutamate ionotropic receptor kainate type subunit 1"/>
    <property type="match status" value="1"/>
</dbReference>
<dbReference type="EMBL" id="VXBF01008525">
    <property type="protein sequence ID" value="NXM86126.1"/>
    <property type="molecule type" value="Genomic_DNA"/>
</dbReference>
<feature type="region of interest" description="Disordered" evidence="22">
    <location>
        <begin position="917"/>
        <end position="945"/>
    </location>
</feature>
<comment type="function">
    <text evidence="21">Receptor for glutamate that functions as a ligand-gated ion channel in the central nervous system and plays an important role in excitatory synaptic transmission. L-glutamate acts as an excitatory neurotransmitter at many synapses in the central nervous system.</text>
</comment>
<protein>
    <recommendedName>
        <fullName evidence="21">Glutamate receptor</fullName>
    </recommendedName>
</protein>
<keyword evidence="1 21" id="KW-0813">Transport</keyword>
<evidence type="ECO:0000256" key="6">
    <source>
        <dbReference type="ARBA" id="ARBA00022989"/>
    </source>
</evidence>
<keyword evidence="6 21" id="KW-1133">Transmembrane helix</keyword>
<keyword evidence="10 20" id="KW-1015">Disulfide bond</keyword>
<evidence type="ECO:0000256" key="12">
    <source>
        <dbReference type="ARBA" id="ARBA00023180"/>
    </source>
</evidence>
<gene>
    <name evidence="25" type="primary">Grik1</name>
    <name evidence="25" type="ORF">OENOEN_R06923</name>
</gene>
<dbReference type="InterPro" id="IPR001828">
    <property type="entry name" value="ANF_lig-bd_rcpt"/>
</dbReference>
<evidence type="ECO:0000256" key="9">
    <source>
        <dbReference type="ARBA" id="ARBA00023136"/>
    </source>
</evidence>
<dbReference type="FunFam" id="3.40.190.10:FF:000240">
    <property type="entry name" value="Glutamate receptor ionotropic, kainate 2"/>
    <property type="match status" value="1"/>
</dbReference>
<evidence type="ECO:0000256" key="16">
    <source>
        <dbReference type="ARBA" id="ARBA00034104"/>
    </source>
</evidence>
<dbReference type="FunFam" id="1.10.287.70:FF:000010">
    <property type="entry name" value="Putative glutamate receptor ionotropic kainate 1"/>
    <property type="match status" value="1"/>
</dbReference>
<feature type="binding site" evidence="18">
    <location>
        <position position="509"/>
    </location>
    <ligand>
        <name>L-glutamate</name>
        <dbReference type="ChEBI" id="CHEBI:29985"/>
    </ligand>
</feature>
<keyword evidence="13 21" id="KW-0628">Postsynaptic cell membrane</keyword>
<feature type="binding site" evidence="18">
    <location>
        <position position="680"/>
    </location>
    <ligand>
        <name>L-glutamate</name>
        <dbReference type="ChEBI" id="CHEBI:29985"/>
    </ligand>
</feature>
<dbReference type="SUPFAM" id="SSF53850">
    <property type="entry name" value="Periplasmic binding protein-like II"/>
    <property type="match status" value="1"/>
</dbReference>
<proteinExistence type="inferred from homology"/>
<feature type="transmembrane region" description="Helical" evidence="21">
    <location>
        <begin position="554"/>
        <end position="573"/>
    </location>
</feature>
<name>A0A7L1E9H0_OENON</name>
<comment type="similarity">
    <text evidence="21">Belongs to the glutamate-gated ion channel (TC 1.A.10.1) family.</text>
</comment>
<organism evidence="25 26">
    <name type="scientific">Oenanthe oenanthe</name>
    <name type="common">Northern wheatear</name>
    <dbReference type="NCBI Taxonomy" id="279966"/>
    <lineage>
        <taxon>Eukaryota</taxon>
        <taxon>Metazoa</taxon>
        <taxon>Chordata</taxon>
        <taxon>Craniata</taxon>
        <taxon>Vertebrata</taxon>
        <taxon>Euteleostomi</taxon>
        <taxon>Archelosauria</taxon>
        <taxon>Archosauria</taxon>
        <taxon>Dinosauria</taxon>
        <taxon>Saurischia</taxon>
        <taxon>Theropoda</taxon>
        <taxon>Coelurosauria</taxon>
        <taxon>Aves</taxon>
        <taxon>Neognathae</taxon>
        <taxon>Neoaves</taxon>
        <taxon>Telluraves</taxon>
        <taxon>Australaves</taxon>
        <taxon>Passeriformes</taxon>
        <taxon>Muscicapidae</taxon>
        <taxon>Oenanthe</taxon>
    </lineage>
</organism>
<dbReference type="SMART" id="SM00079">
    <property type="entry name" value="PBPe"/>
    <property type="match status" value="1"/>
</dbReference>
<feature type="binding site" evidence="18">
    <location>
        <position position="514"/>
    </location>
    <ligand>
        <name>L-glutamate</name>
        <dbReference type="ChEBI" id="CHEBI:29985"/>
    </ligand>
</feature>
<keyword evidence="5" id="KW-0732">Signal</keyword>
<feature type="domain" description="Ionotropic glutamate receptor C-terminal" evidence="23">
    <location>
        <begin position="424"/>
        <end position="792"/>
    </location>
</feature>
<evidence type="ECO:0000256" key="15">
    <source>
        <dbReference type="ARBA" id="ARBA00023303"/>
    </source>
</evidence>
<evidence type="ECO:0000256" key="8">
    <source>
        <dbReference type="ARBA" id="ARBA00023065"/>
    </source>
</evidence>
<dbReference type="Proteomes" id="UP000565754">
    <property type="component" value="Unassembled WGS sequence"/>
</dbReference>
<keyword evidence="8 21" id="KW-0406">Ion transport</keyword>
<dbReference type="Pfam" id="PF01094">
    <property type="entry name" value="ANF_receptor"/>
    <property type="match status" value="1"/>
</dbReference>
<dbReference type="InterPro" id="IPR015683">
    <property type="entry name" value="Ionotropic_Glu_rcpt"/>
</dbReference>
<comment type="catalytic activity">
    <reaction evidence="17">
        <text>Ca(2+)(in) = Ca(2+)(out)</text>
        <dbReference type="Rhea" id="RHEA:29671"/>
        <dbReference type="ChEBI" id="CHEBI:29108"/>
    </reaction>
</comment>
<evidence type="ECO:0000313" key="26">
    <source>
        <dbReference type="Proteomes" id="UP000565754"/>
    </source>
</evidence>
<keyword evidence="7 21" id="KW-0770">Synapse</keyword>
<reference evidence="25 26" key="1">
    <citation type="submission" date="2019-09" db="EMBL/GenBank/DDBJ databases">
        <title>Bird 10,000 Genomes (B10K) Project - Family phase.</title>
        <authorList>
            <person name="Zhang G."/>
        </authorList>
    </citation>
    <scope>NUCLEOTIDE SEQUENCE [LARGE SCALE GENOMIC DNA]</scope>
    <source>
        <strain evidence="25">B10K-DU-001-74</strain>
        <tissue evidence="25">Muscle</tissue>
    </source>
</reference>
<keyword evidence="2 21" id="KW-1003">Cell membrane</keyword>
<feature type="site" description="Crucial to convey clamshell closure to channel opening" evidence="19">
    <location>
        <position position="659"/>
    </location>
</feature>
<feature type="site" description="Interaction with the cone snail toxin Con-ikot-ikot" evidence="19">
    <location>
        <position position="686"/>
    </location>
</feature>
<keyword evidence="4 21" id="KW-0812">Transmembrane</keyword>
<evidence type="ECO:0000256" key="14">
    <source>
        <dbReference type="ARBA" id="ARBA00023286"/>
    </source>
</evidence>
<keyword evidence="11 21" id="KW-0675">Receptor</keyword>
<feature type="compositionally biased region" description="Polar residues" evidence="22">
    <location>
        <begin position="926"/>
        <end position="936"/>
    </location>
</feature>
<evidence type="ECO:0000259" key="23">
    <source>
        <dbReference type="SMART" id="SM00079"/>
    </source>
</evidence>
<dbReference type="InterPro" id="IPR001508">
    <property type="entry name" value="Iono_Glu_rcpt_met"/>
</dbReference>
<evidence type="ECO:0000256" key="13">
    <source>
        <dbReference type="ARBA" id="ARBA00023257"/>
    </source>
</evidence>
<evidence type="ECO:0000256" key="3">
    <source>
        <dbReference type="ARBA" id="ARBA00022553"/>
    </source>
</evidence>
<dbReference type="SUPFAM" id="SSF53822">
    <property type="entry name" value="Periplasmic binding protein-like I"/>
    <property type="match status" value="1"/>
</dbReference>
<dbReference type="GO" id="GO:0015276">
    <property type="term" value="F:ligand-gated monoatomic ion channel activity"/>
    <property type="evidence" value="ECO:0007669"/>
    <property type="project" value="InterPro"/>
</dbReference>
<evidence type="ECO:0000259" key="24">
    <source>
        <dbReference type="SMART" id="SM00918"/>
    </source>
</evidence>
<evidence type="ECO:0000256" key="20">
    <source>
        <dbReference type="PIRSR" id="PIRSR601508-3"/>
    </source>
</evidence>
<keyword evidence="9 21" id="KW-0472">Membrane</keyword>
<dbReference type="FunFam" id="3.40.190.10:FF:000210">
    <property type="entry name" value="Glutamate receptor ionotropic, kainate 1"/>
    <property type="match status" value="1"/>
</dbReference>